<proteinExistence type="predicted"/>
<dbReference type="RefSeq" id="WP_169802630.1">
    <property type="nucleotide sequence ID" value="NZ_LTAZ01000004.1"/>
</dbReference>
<dbReference type="OrthoDB" id="209680at2157"/>
<accession>A0A151AF92</accession>
<keyword evidence="2" id="KW-1185">Reference proteome</keyword>
<evidence type="ECO:0000313" key="2">
    <source>
        <dbReference type="Proteomes" id="UP000075321"/>
    </source>
</evidence>
<name>A0A151AF92_9EURY</name>
<protein>
    <recommendedName>
        <fullName evidence="3">Small CPxCG-related zinc finger protein</fullName>
    </recommendedName>
</protein>
<evidence type="ECO:0000313" key="1">
    <source>
        <dbReference type="EMBL" id="KYH26341.1"/>
    </source>
</evidence>
<evidence type="ECO:0008006" key="3">
    <source>
        <dbReference type="Google" id="ProtNLM"/>
    </source>
</evidence>
<reference evidence="1 2" key="1">
    <citation type="submission" date="2016-02" db="EMBL/GenBank/DDBJ databases">
        <title>Genome sequence of Halalkalicoccus paucihalophilus DSM 24557.</title>
        <authorList>
            <person name="Poehlein A."/>
            <person name="Daniel R."/>
        </authorList>
    </citation>
    <scope>NUCLEOTIDE SEQUENCE [LARGE SCALE GENOMIC DNA]</scope>
    <source>
        <strain evidence="1 2">DSM 24557</strain>
    </source>
</reference>
<sequence>MASARTDSRCLSCGFTAASGGEEWAEVEVPKLGRLTQCPECNSTNVTSGR</sequence>
<dbReference type="AlphaFoldDB" id="A0A151AF92"/>
<dbReference type="Proteomes" id="UP000075321">
    <property type="component" value="Unassembled WGS sequence"/>
</dbReference>
<organism evidence="1 2">
    <name type="scientific">Halalkalicoccus paucihalophilus</name>
    <dbReference type="NCBI Taxonomy" id="1008153"/>
    <lineage>
        <taxon>Archaea</taxon>
        <taxon>Methanobacteriati</taxon>
        <taxon>Methanobacteriota</taxon>
        <taxon>Stenosarchaea group</taxon>
        <taxon>Halobacteria</taxon>
        <taxon>Halobacteriales</taxon>
        <taxon>Halococcaceae</taxon>
        <taxon>Halalkalicoccus</taxon>
    </lineage>
</organism>
<gene>
    <name evidence="1" type="ORF">HAPAU_14380</name>
</gene>
<dbReference type="EMBL" id="LTAZ01000004">
    <property type="protein sequence ID" value="KYH26341.1"/>
    <property type="molecule type" value="Genomic_DNA"/>
</dbReference>
<dbReference type="PATRIC" id="fig|1008153.3.peg.1452"/>
<comment type="caution">
    <text evidence="1">The sequence shown here is derived from an EMBL/GenBank/DDBJ whole genome shotgun (WGS) entry which is preliminary data.</text>
</comment>